<evidence type="ECO:0000313" key="2">
    <source>
        <dbReference type="EMBL" id="HGQ55259.1"/>
    </source>
</evidence>
<keyword evidence="1" id="KW-1133">Transmembrane helix</keyword>
<reference evidence="2" key="1">
    <citation type="journal article" date="2020" name="mSystems">
        <title>Genome- and Community-Level Interaction Insights into Carbon Utilization and Element Cycling Functions of Hydrothermarchaeota in Hydrothermal Sediment.</title>
        <authorList>
            <person name="Zhou Z."/>
            <person name="Liu Y."/>
            <person name="Xu W."/>
            <person name="Pan J."/>
            <person name="Luo Z.H."/>
            <person name="Li M."/>
        </authorList>
    </citation>
    <scope>NUCLEOTIDE SEQUENCE [LARGE SCALE GENOMIC DNA]</scope>
    <source>
        <strain evidence="2">SpSt-655</strain>
    </source>
</reference>
<proteinExistence type="predicted"/>
<keyword evidence="1" id="KW-0812">Transmembrane</keyword>
<evidence type="ECO:0008006" key="3">
    <source>
        <dbReference type="Google" id="ProtNLM"/>
    </source>
</evidence>
<evidence type="ECO:0000256" key="1">
    <source>
        <dbReference type="SAM" id="Phobius"/>
    </source>
</evidence>
<name>A0A7V4CHK2_UNCW3</name>
<organism evidence="2">
    <name type="scientific">candidate division WOR-3 bacterium</name>
    <dbReference type="NCBI Taxonomy" id="2052148"/>
    <lineage>
        <taxon>Bacteria</taxon>
        <taxon>Bacteria division WOR-3</taxon>
    </lineage>
</organism>
<protein>
    <recommendedName>
        <fullName evidence="3">Tetratricopeptide repeat protein</fullName>
    </recommendedName>
</protein>
<gene>
    <name evidence="2" type="ORF">ENU28_02185</name>
</gene>
<dbReference type="SUPFAM" id="SSF48452">
    <property type="entry name" value="TPR-like"/>
    <property type="match status" value="1"/>
</dbReference>
<dbReference type="AlphaFoldDB" id="A0A7V4CHK2"/>
<dbReference type="InterPro" id="IPR011990">
    <property type="entry name" value="TPR-like_helical_dom_sf"/>
</dbReference>
<feature type="transmembrane region" description="Helical" evidence="1">
    <location>
        <begin position="6"/>
        <end position="23"/>
    </location>
</feature>
<keyword evidence="1" id="KW-0472">Membrane</keyword>
<dbReference type="Gene3D" id="1.25.40.10">
    <property type="entry name" value="Tetratricopeptide repeat domain"/>
    <property type="match status" value="1"/>
</dbReference>
<dbReference type="EMBL" id="DTBX01000081">
    <property type="protein sequence ID" value="HGQ55259.1"/>
    <property type="molecule type" value="Genomic_DNA"/>
</dbReference>
<accession>A0A7V4CHK2</accession>
<sequence>MKILKISFIFLFFIGVGLFQITIDKTKKVSLREILLQELMYFPSGKFLKEIAIEYDNLLSDFVWLRAIQYYGFHLVTDRKFDYLFHIFDIITTLDPRFAGAYHFSSFCLAWDAKKPDSAIYLLKRALIYDPFNWQHYFDIGFINYMITKNYEEAGYYFYLAAQLPGTWKISERWAAFSYGKSPKKEFAEILWQDIYNSTDNEQLKKIAKRGLKVLKREKDLEYLQIAVDKFIQNKKREPTSLLELYKEGYIDSIPQEPFGYYYKIKDGKVIITKR</sequence>
<comment type="caution">
    <text evidence="2">The sequence shown here is derived from an EMBL/GenBank/DDBJ whole genome shotgun (WGS) entry which is preliminary data.</text>
</comment>